<organism evidence="6 7">
    <name type="scientific">Soboliphyme baturini</name>
    <dbReference type="NCBI Taxonomy" id="241478"/>
    <lineage>
        <taxon>Eukaryota</taxon>
        <taxon>Metazoa</taxon>
        <taxon>Ecdysozoa</taxon>
        <taxon>Nematoda</taxon>
        <taxon>Enoplea</taxon>
        <taxon>Dorylaimia</taxon>
        <taxon>Dioctophymatida</taxon>
        <taxon>Dioctophymatoidea</taxon>
        <taxon>Soboliphymatidae</taxon>
        <taxon>Soboliphyme</taxon>
    </lineage>
</organism>
<keyword evidence="5" id="KW-0560">Oxidoreductase</keyword>
<name>A0A3P8CZQ8_9BILA</name>
<dbReference type="AlphaFoldDB" id="A0A3P8CZQ8"/>
<dbReference type="InterPro" id="IPR036188">
    <property type="entry name" value="FAD/NAD-bd_sf"/>
</dbReference>
<evidence type="ECO:0000256" key="5">
    <source>
        <dbReference type="ARBA" id="ARBA00023002"/>
    </source>
</evidence>
<evidence type="ECO:0000313" key="7">
    <source>
        <dbReference type="Proteomes" id="UP000270296"/>
    </source>
</evidence>
<gene>
    <name evidence="6" type="ORF">SBAD_LOCUS12002</name>
</gene>
<reference evidence="6 7" key="1">
    <citation type="submission" date="2018-11" db="EMBL/GenBank/DDBJ databases">
        <authorList>
            <consortium name="Pathogen Informatics"/>
        </authorList>
    </citation>
    <scope>NUCLEOTIDE SEQUENCE [LARGE SCALE GENOMIC DNA]</scope>
</reference>
<dbReference type="Proteomes" id="UP000270296">
    <property type="component" value="Unassembled WGS sequence"/>
</dbReference>
<keyword evidence="4" id="KW-0521">NADP</keyword>
<evidence type="ECO:0008006" key="8">
    <source>
        <dbReference type="Google" id="ProtNLM"/>
    </source>
</evidence>
<sequence>MRIIGDEAIGCFSASDFVGWYNGHPKYANVDPDLQSTDTAVVLGHGNVALDIARMLLSSTEHLAHTDISARAYAALLKSRIRRVILAGRRGPLQISITTAELREMSRLPGVFVEIARSDLESTIPFLGQLQRPRRRLTELMLQLSQLPVPPPQTVNLCSLRFLLSATEILSISKHVTGVKFIQNRLRMSSADDFSSAIAEPTPETQTIACGIVVCSFGRQSLDISNGLLPFNLQKSIVSTAEDGTVIGCPTVYACGWCSLGSTGVLLKTQQNARAVAESLIDHYSAKPVVCIDKEKHPDAIEVELRRKSYFTDWQDWKCIDAQYAPL</sequence>
<evidence type="ECO:0000256" key="3">
    <source>
        <dbReference type="ARBA" id="ARBA00022827"/>
    </source>
</evidence>
<dbReference type="PANTHER" id="PTHR48467:SF1">
    <property type="entry name" value="GLUTAMATE SYNTHASE 1 [NADH], CHLOROPLASTIC-LIKE"/>
    <property type="match status" value="1"/>
</dbReference>
<evidence type="ECO:0000313" key="6">
    <source>
        <dbReference type="EMBL" id="VDP44657.1"/>
    </source>
</evidence>
<evidence type="ECO:0000256" key="1">
    <source>
        <dbReference type="ARBA" id="ARBA00001974"/>
    </source>
</evidence>
<dbReference type="Gene3D" id="3.50.50.60">
    <property type="entry name" value="FAD/NAD(P)-binding domain"/>
    <property type="match status" value="1"/>
</dbReference>
<keyword evidence="3" id="KW-0274">FAD</keyword>
<dbReference type="GO" id="GO:0016491">
    <property type="term" value="F:oxidoreductase activity"/>
    <property type="evidence" value="ECO:0007669"/>
    <property type="project" value="UniProtKB-KW"/>
</dbReference>
<evidence type="ECO:0000256" key="2">
    <source>
        <dbReference type="ARBA" id="ARBA00022630"/>
    </source>
</evidence>
<accession>A0A3P8CZQ8</accession>
<dbReference type="SUPFAM" id="SSF51905">
    <property type="entry name" value="FAD/NAD(P)-binding domain"/>
    <property type="match status" value="1"/>
</dbReference>
<proteinExistence type="predicted"/>
<evidence type="ECO:0000256" key="4">
    <source>
        <dbReference type="ARBA" id="ARBA00022857"/>
    </source>
</evidence>
<dbReference type="EMBL" id="UZAM01016765">
    <property type="protein sequence ID" value="VDP44657.1"/>
    <property type="molecule type" value="Genomic_DNA"/>
</dbReference>
<keyword evidence="2" id="KW-0285">Flavoprotein</keyword>
<dbReference type="PANTHER" id="PTHR48467">
    <property type="entry name" value="GLUTAMATE SYNTHASE 1 [NADH], CHLOROPLASTIC-LIKE"/>
    <property type="match status" value="1"/>
</dbReference>
<dbReference type="OrthoDB" id="333024at2759"/>
<protein>
    <recommendedName>
        <fullName evidence="8">NADPH:adrenodoxin oxidoreductase, mitochondrial</fullName>
    </recommendedName>
</protein>
<dbReference type="InterPro" id="IPR055275">
    <property type="entry name" value="Ferredox_Rdtase"/>
</dbReference>
<keyword evidence="7" id="KW-1185">Reference proteome</keyword>
<comment type="cofactor">
    <cofactor evidence="1">
        <name>FAD</name>
        <dbReference type="ChEBI" id="CHEBI:57692"/>
    </cofactor>
</comment>